<dbReference type="RefSeq" id="WP_151934542.1">
    <property type="nucleotide sequence ID" value="NZ_WDED01000010.1"/>
</dbReference>
<protein>
    <submittedName>
        <fullName evidence="1">DUF3876 domain-containing protein</fullName>
    </submittedName>
</protein>
<proteinExistence type="predicted"/>
<comment type="caution">
    <text evidence="1">The sequence shown here is derived from an EMBL/GenBank/DDBJ whole genome shotgun (WGS) entry which is preliminary data.</text>
</comment>
<evidence type="ECO:0000313" key="2">
    <source>
        <dbReference type="Proteomes" id="UP000434604"/>
    </source>
</evidence>
<dbReference type="EMBL" id="WDED01000010">
    <property type="protein sequence ID" value="KAB6148235.1"/>
    <property type="molecule type" value="Genomic_DNA"/>
</dbReference>
<evidence type="ECO:0000313" key="1">
    <source>
        <dbReference type="EMBL" id="KAB6148235.1"/>
    </source>
</evidence>
<dbReference type="AlphaFoldDB" id="A0A7J5PYJ6"/>
<reference evidence="1 2" key="1">
    <citation type="journal article" date="2019" name="Nat. Med.">
        <title>A library of human gut bacterial isolates paired with longitudinal multiomics data enables mechanistic microbiome research.</title>
        <authorList>
            <person name="Poyet M."/>
            <person name="Groussin M."/>
            <person name="Gibbons S.M."/>
            <person name="Avila-Pacheco J."/>
            <person name="Jiang X."/>
            <person name="Kearney S.M."/>
            <person name="Perrotta A.R."/>
            <person name="Berdy B."/>
            <person name="Zhao S."/>
            <person name="Lieberman T.D."/>
            <person name="Swanson P.K."/>
            <person name="Smith M."/>
            <person name="Roesemann S."/>
            <person name="Alexander J.E."/>
            <person name="Rich S.A."/>
            <person name="Livny J."/>
            <person name="Vlamakis H."/>
            <person name="Clish C."/>
            <person name="Bullock K."/>
            <person name="Deik A."/>
            <person name="Scott J."/>
            <person name="Pierce K.A."/>
            <person name="Xavier R.J."/>
            <person name="Alm E.J."/>
        </authorList>
    </citation>
    <scope>NUCLEOTIDE SEQUENCE [LARGE SCALE GENOMIC DNA]</scope>
    <source>
        <strain evidence="1 2">BIOML-A58</strain>
    </source>
</reference>
<dbReference type="Proteomes" id="UP000434604">
    <property type="component" value="Unassembled WGS sequence"/>
</dbReference>
<dbReference type="Pfam" id="PF12992">
    <property type="entry name" value="DUF3876"/>
    <property type="match status" value="1"/>
</dbReference>
<organism evidence="1 2">
    <name type="scientific">Bacteroides xylanisolvens</name>
    <dbReference type="NCBI Taxonomy" id="371601"/>
    <lineage>
        <taxon>Bacteria</taxon>
        <taxon>Pseudomonadati</taxon>
        <taxon>Bacteroidota</taxon>
        <taxon>Bacteroidia</taxon>
        <taxon>Bacteroidales</taxon>
        <taxon>Bacteroidaceae</taxon>
        <taxon>Bacteroides</taxon>
    </lineage>
</organism>
<sequence length="104" mass="12050">MFSKCNISDPCAVHLDFDLWEITGRWVSPDGMPAVTVYRNTSRKRGGIRLCLTYNNPQVVCDCTVYCVFGQYYIDLYGRIGIAYDREREMLLLSSFGEYVRVQE</sequence>
<dbReference type="InterPro" id="IPR024452">
    <property type="entry name" value="DUF3876"/>
</dbReference>
<name>A0A7J5PYJ6_9BACE</name>
<accession>A0A7J5PYJ6</accession>
<gene>
    <name evidence="1" type="ORF">GA398_08235</name>
</gene>